<dbReference type="EMBL" id="CAXAMN010009946">
    <property type="protein sequence ID" value="CAK9030228.1"/>
    <property type="molecule type" value="Genomic_DNA"/>
</dbReference>
<proteinExistence type="inferred from homology"/>
<dbReference type="Gene3D" id="3.90.870.20">
    <property type="entry name" value="Carbamoyltransferase, C-terminal domain"/>
    <property type="match status" value="1"/>
</dbReference>
<keyword evidence="2" id="KW-0472">Membrane</keyword>
<feature type="transmembrane region" description="Helical" evidence="2">
    <location>
        <begin position="38"/>
        <end position="55"/>
    </location>
</feature>
<feature type="transmembrane region" description="Helical" evidence="2">
    <location>
        <begin position="94"/>
        <end position="116"/>
    </location>
</feature>
<dbReference type="Pfam" id="PF16861">
    <property type="entry name" value="Carbam_trans_C"/>
    <property type="match status" value="1"/>
</dbReference>
<evidence type="ECO:0000256" key="2">
    <source>
        <dbReference type="SAM" id="Phobius"/>
    </source>
</evidence>
<dbReference type="InterPro" id="IPR051338">
    <property type="entry name" value="NodU/CmcH_Carbamoyltrnsfr"/>
</dbReference>
<feature type="transmembrane region" description="Helical" evidence="2">
    <location>
        <begin position="427"/>
        <end position="451"/>
    </location>
</feature>
<feature type="transmembrane region" description="Helical" evidence="2">
    <location>
        <begin position="185"/>
        <end position="205"/>
    </location>
</feature>
<reference evidence="5 6" key="1">
    <citation type="submission" date="2024-02" db="EMBL/GenBank/DDBJ databases">
        <authorList>
            <person name="Chen Y."/>
            <person name="Shah S."/>
            <person name="Dougan E. K."/>
            <person name="Thang M."/>
            <person name="Chan C."/>
        </authorList>
    </citation>
    <scope>NUCLEOTIDE SEQUENCE [LARGE SCALE GENOMIC DNA]</scope>
</reference>
<feature type="transmembrane region" description="Helical" evidence="2">
    <location>
        <begin position="212"/>
        <end position="232"/>
    </location>
</feature>
<feature type="transmembrane region" description="Helical" evidence="2">
    <location>
        <begin position="336"/>
        <end position="354"/>
    </location>
</feature>
<feature type="domain" description="Carbamoyltransferase C-terminal" evidence="4">
    <location>
        <begin position="834"/>
        <end position="996"/>
    </location>
</feature>
<comment type="caution">
    <text evidence="5">The sequence shown here is derived from an EMBL/GenBank/DDBJ whole genome shotgun (WGS) entry which is preliminary data.</text>
</comment>
<feature type="transmembrane region" description="Helical" evidence="2">
    <location>
        <begin position="307"/>
        <end position="330"/>
    </location>
</feature>
<dbReference type="Gene3D" id="1.20.1250.20">
    <property type="entry name" value="MFS general substrate transporter like domains"/>
    <property type="match status" value="1"/>
</dbReference>
<evidence type="ECO:0008006" key="7">
    <source>
        <dbReference type="Google" id="ProtNLM"/>
    </source>
</evidence>
<evidence type="ECO:0000313" key="6">
    <source>
        <dbReference type="Proteomes" id="UP001642484"/>
    </source>
</evidence>
<dbReference type="Pfam" id="PF02543">
    <property type="entry name" value="Carbam_trans_N"/>
    <property type="match status" value="1"/>
</dbReference>
<feature type="transmembrane region" description="Helical" evidence="2">
    <location>
        <begin position="269"/>
        <end position="295"/>
    </location>
</feature>
<feature type="transmembrane region" description="Helical" evidence="2">
    <location>
        <begin position="128"/>
        <end position="154"/>
    </location>
</feature>
<dbReference type="Pfam" id="PF07690">
    <property type="entry name" value="MFS_1"/>
    <property type="match status" value="1"/>
</dbReference>
<feature type="transmembrane region" description="Helical" evidence="2">
    <location>
        <begin position="361"/>
        <end position="382"/>
    </location>
</feature>
<feature type="transmembrane region" description="Helical" evidence="2">
    <location>
        <begin position="394"/>
        <end position="420"/>
    </location>
</feature>
<dbReference type="InterPro" id="IPR003696">
    <property type="entry name" value="Carbtransf_dom"/>
</dbReference>
<dbReference type="InterPro" id="IPR043129">
    <property type="entry name" value="ATPase_NBD"/>
</dbReference>
<evidence type="ECO:0000259" key="3">
    <source>
        <dbReference type="Pfam" id="PF02543"/>
    </source>
</evidence>
<dbReference type="SUPFAM" id="SSF103473">
    <property type="entry name" value="MFS general substrate transporter"/>
    <property type="match status" value="1"/>
</dbReference>
<dbReference type="InterPro" id="IPR038152">
    <property type="entry name" value="Carbam_trans_C_sf"/>
</dbReference>
<evidence type="ECO:0000313" key="5">
    <source>
        <dbReference type="EMBL" id="CAK9030228.1"/>
    </source>
</evidence>
<dbReference type="PANTHER" id="PTHR34847">
    <property type="entry name" value="NODULATION PROTEIN U"/>
    <property type="match status" value="1"/>
</dbReference>
<evidence type="ECO:0000256" key="1">
    <source>
        <dbReference type="ARBA" id="ARBA00006129"/>
    </source>
</evidence>
<comment type="similarity">
    <text evidence="1">Belongs to the NodU/CmcH family.</text>
</comment>
<dbReference type="SUPFAM" id="SSF53067">
    <property type="entry name" value="Actin-like ATPase domain"/>
    <property type="match status" value="1"/>
</dbReference>
<gene>
    <name evidence="5" type="ORF">CCMP2556_LOCUS17792</name>
</gene>
<dbReference type="InterPro" id="IPR031730">
    <property type="entry name" value="Carbam_trans_C"/>
</dbReference>
<feature type="domain" description="Carbamoyltransferase" evidence="3">
    <location>
        <begin position="535"/>
        <end position="769"/>
    </location>
</feature>
<dbReference type="InterPro" id="IPR036259">
    <property type="entry name" value="MFS_trans_sf"/>
</dbReference>
<dbReference type="CDD" id="cd24033">
    <property type="entry name" value="ASKHA_NBD_NodU_CmcH-like_N"/>
    <property type="match status" value="1"/>
</dbReference>
<dbReference type="Gene3D" id="3.30.420.40">
    <property type="match status" value="1"/>
</dbReference>
<keyword evidence="6" id="KW-1185">Reference proteome</keyword>
<dbReference type="Proteomes" id="UP001642484">
    <property type="component" value="Unassembled WGS sequence"/>
</dbReference>
<protein>
    <recommendedName>
        <fullName evidence="7">Carbamoyltransferase</fullName>
    </recommendedName>
</protein>
<keyword evidence="2" id="KW-0812">Transmembrane</keyword>
<name>A0ABP0KVG6_9DINO</name>
<sequence length="1020" mass="110062">MFILHSEMVASAEMLEANSDSSLDLAKMRAMGSHVYRMRYLLLLIVLGALSHLIGPDIPYIENTFFAQGFGGGDCEAEPSSKPCRRGAARGAEIFGWSHAAANLFAMMLAVFLGSLSDAVGRRPLIRAWGVAQALPLLALFFHLTTGFTLWAFVVLRPMVEAFDVNGVFLAIMSDAIEDPEERPAAFGSFMASVMLIIGIVMPFGFLLPRSVALAVSLGALCVKLLYIFLIFPETAKQAKDSKPQLTAQEANPLHTAKHALEVLSKNFFISRLAVVLVVSGLAGSGYAIVMPPFMMGYLGVTRKQKLCLAAAAGVSALVGFGLLMGPLVARFGPVRVLRMSLAIAAVVPLAISVCQDQMQLTILVFFVAGPLIMSIPLVSALKSALVSPSEQGLVQGAIASITKGAATLGFVLFSVLFGLTSNDGEVGGVAAVLPVFGTIAAISSIALLLACSLPNQPPPPPQEPECFLELTSDTLQSWVRSLRTALAAMQEGCICEGPCPRRFKLGITVWGIDATFEDFVPSTVQGLLEVEEWQVVSHHMAHAALAFYSSPFRSALVVSYDGGGDDGTFNAYRASPEDGIKEIARLNYNFGDMYMHLAELLPEVTGKSISQVCRPPQKGMPWSRVMLEDMRAILSLAGKLMGYSGVRAPDSKLTVTVKDLFKLSGRWWEEPGVTIPSQLLKTACNSTEGQQTLAASIQEGFDELAQSIILTLLKQVGTENVDGVVLTGGCALNVLTNQHLHDHFETSWPGRDRLHVPAAPNDCGLSVGGLWAHIPPPVQQPLPYLGFRLWDEDKLESIARKRGACRLSSAGGVEYLADLLTGKLSWHGNVTKPVVAVVRGRQEFGPRALGHRSLLASPDSAEMKERMNRLKARQWYRPVAPMIAAEDLVKAFGRNVASPYMSMAPRVVEPIRALYPALAHVDGTARHQSVGKGDEPWIHALLLAVGRRIGLAALINTSFNTKGLPIVNSVRESLQMLDTLPDLDFVLIEDWLFQKRRASNKAGSTRACGYEKVGEQTPV</sequence>
<organism evidence="5 6">
    <name type="scientific">Durusdinium trenchii</name>
    <dbReference type="NCBI Taxonomy" id="1381693"/>
    <lineage>
        <taxon>Eukaryota</taxon>
        <taxon>Sar</taxon>
        <taxon>Alveolata</taxon>
        <taxon>Dinophyceae</taxon>
        <taxon>Suessiales</taxon>
        <taxon>Symbiodiniaceae</taxon>
        <taxon>Durusdinium</taxon>
    </lineage>
</organism>
<dbReference type="PANTHER" id="PTHR34847:SF1">
    <property type="entry name" value="NODULATION PROTEIN U"/>
    <property type="match status" value="1"/>
</dbReference>
<accession>A0ABP0KVG6</accession>
<keyword evidence="2" id="KW-1133">Transmembrane helix</keyword>
<evidence type="ECO:0000259" key="4">
    <source>
        <dbReference type="Pfam" id="PF16861"/>
    </source>
</evidence>
<dbReference type="InterPro" id="IPR011701">
    <property type="entry name" value="MFS"/>
</dbReference>